<gene>
    <name evidence="2" type="ORF">SAMN05216217_11177</name>
</gene>
<evidence type="ECO:0000313" key="3">
    <source>
        <dbReference type="Proteomes" id="UP000243629"/>
    </source>
</evidence>
<sequence length="106" mass="11850">MTLHEVLLIGGMALITFAIRYTLFAAGHRVRFSPLMTRALGYVPVAVLTAIIVPMMLRPEGQLALQLDNAWLFGGLAAIAVAAWRRNLLLTIFAGMACFLFWRWLF</sequence>
<reference evidence="3" key="1">
    <citation type="submission" date="2016-10" db="EMBL/GenBank/DDBJ databases">
        <authorList>
            <person name="Varghese N."/>
            <person name="Submissions S."/>
        </authorList>
    </citation>
    <scope>NUCLEOTIDE SEQUENCE [LARGE SCALE GENOMIC DNA]</scope>
    <source>
        <strain evidence="3">DSM 24213</strain>
    </source>
</reference>
<dbReference type="RefSeq" id="WP_425431689.1">
    <property type="nucleotide sequence ID" value="NZ_FOUI01000011.1"/>
</dbReference>
<organism evidence="2 3">
    <name type="scientific">Halopseudomonas yangmingensis</name>
    <dbReference type="NCBI Taxonomy" id="1720063"/>
    <lineage>
        <taxon>Bacteria</taxon>
        <taxon>Pseudomonadati</taxon>
        <taxon>Pseudomonadota</taxon>
        <taxon>Gammaproteobacteria</taxon>
        <taxon>Pseudomonadales</taxon>
        <taxon>Pseudomonadaceae</taxon>
        <taxon>Halopseudomonas</taxon>
    </lineage>
</organism>
<evidence type="ECO:0000256" key="1">
    <source>
        <dbReference type="SAM" id="Phobius"/>
    </source>
</evidence>
<feature type="transmembrane region" description="Helical" evidence="1">
    <location>
        <begin position="88"/>
        <end position="105"/>
    </location>
</feature>
<dbReference type="STRING" id="1720063.SAMN05216217_11177"/>
<dbReference type="Proteomes" id="UP000243629">
    <property type="component" value="Unassembled WGS sequence"/>
</dbReference>
<dbReference type="AlphaFoldDB" id="A0A1I4SUC2"/>
<accession>A0A1I4SUC2</accession>
<feature type="transmembrane region" description="Helical" evidence="1">
    <location>
        <begin position="6"/>
        <end position="27"/>
    </location>
</feature>
<feature type="transmembrane region" description="Helical" evidence="1">
    <location>
        <begin position="63"/>
        <end position="81"/>
    </location>
</feature>
<dbReference type="InterPro" id="IPR008407">
    <property type="entry name" value="Brnchd-chn_aa_trnsp_AzlD"/>
</dbReference>
<name>A0A1I4SUC2_9GAMM</name>
<keyword evidence="3" id="KW-1185">Reference proteome</keyword>
<keyword evidence="1" id="KW-1133">Transmembrane helix</keyword>
<keyword evidence="1" id="KW-0472">Membrane</keyword>
<dbReference type="EMBL" id="FOUI01000011">
    <property type="protein sequence ID" value="SFM68044.1"/>
    <property type="molecule type" value="Genomic_DNA"/>
</dbReference>
<keyword evidence="1" id="KW-0812">Transmembrane</keyword>
<protein>
    <submittedName>
        <fullName evidence="2">Branched-chain amino acid transport protein</fullName>
    </submittedName>
</protein>
<proteinExistence type="predicted"/>
<evidence type="ECO:0000313" key="2">
    <source>
        <dbReference type="EMBL" id="SFM68044.1"/>
    </source>
</evidence>
<feature type="transmembrane region" description="Helical" evidence="1">
    <location>
        <begin position="39"/>
        <end position="57"/>
    </location>
</feature>
<dbReference type="Pfam" id="PF05437">
    <property type="entry name" value="AzlD"/>
    <property type="match status" value="1"/>
</dbReference>